<protein>
    <submittedName>
        <fullName evidence="2">ATPase</fullName>
    </submittedName>
</protein>
<evidence type="ECO:0000313" key="2">
    <source>
        <dbReference type="EMBL" id="MDT3401250.1"/>
    </source>
</evidence>
<proteinExistence type="predicted"/>
<evidence type="ECO:0000256" key="1">
    <source>
        <dbReference type="SAM" id="Coils"/>
    </source>
</evidence>
<dbReference type="Gene3D" id="3.40.50.300">
    <property type="entry name" value="P-loop containing nucleotide triphosphate hydrolases"/>
    <property type="match status" value="1"/>
</dbReference>
<sequence length="726" mass="83458">MDFKLLAVRPRTGCNKRFLKNLQAGRVYSFYTPIEYLNDGGNQVSLTDEVESLNIKAFQSPDLYSQKLLRGGMIDVNISAVVGKNGSGKSSLIEFFFAAVYLFSVSQGLLKPNDDSLAEDTLQTDRDLQSARERQDVLQTKKQNISDQLAGMAGKRVSMKAIDKLNIELATISAEQQELETLKQEIINKRKYNSRQMRELRSFQVQFKGEMFFQIGSKIYQLRLAGFNKKELNGLFEMNQAGPLSKRIISDLTEITQLADHFFYTIAVNYSHYAMNANHLGEWVNFLFHKNDGYTTPLVINPMRKNGNFDINDEANFARYRLLSNVLLARYENKDDPKVFISDNHHIRVAKFTLNRNKVIGLNRPLFTGNDGLDGDRRYLDLFKRFISDYLEDYSYEQLSETEFVLKDILVNYILQKITRISQRYPGFAIDNLSTDSPAINDLFTLLKNDGSHITYKLKQAVNLLIRCLNPRRRRPFGITAEQLKGKSKFEVTFTLTGLMRWMGNPKPEYLIERLPPSLFEIDFEVSNHKGDKSSFNALSSGEQQLIHSIQAVTYHLNNLQSAHLSSTPRFKYTAINIIYDEIELYFHPDYQRRFISELLSNISRLPRRRQRSIRGINIIFLTHSPFILSDIPQENILLLEVDKSNGKSIPSVVKTQTFASNINELLANSFFLKGTLMGTLAEKRLKNIVQQAKEGQEISKEDNDLIKIIGDSFLKFSMEELTKRN</sequence>
<keyword evidence="3" id="KW-1185">Reference proteome</keyword>
<keyword evidence="1" id="KW-0175">Coiled coil</keyword>
<feature type="coiled-coil region" evidence="1">
    <location>
        <begin position="128"/>
        <end position="192"/>
    </location>
</feature>
<dbReference type="RefSeq" id="WP_311947109.1">
    <property type="nucleotide sequence ID" value="NZ_JAVLVU010000001.1"/>
</dbReference>
<organism evidence="2 3">
    <name type="scientific">Mucilaginibacter terrae</name>
    <dbReference type="NCBI Taxonomy" id="1955052"/>
    <lineage>
        <taxon>Bacteria</taxon>
        <taxon>Pseudomonadati</taxon>
        <taxon>Bacteroidota</taxon>
        <taxon>Sphingobacteriia</taxon>
        <taxon>Sphingobacteriales</taxon>
        <taxon>Sphingobacteriaceae</taxon>
        <taxon>Mucilaginibacter</taxon>
    </lineage>
</organism>
<dbReference type="PANTHER" id="PTHR43581">
    <property type="entry name" value="ATP/GTP PHOSPHATASE"/>
    <property type="match status" value="1"/>
</dbReference>
<dbReference type="InterPro" id="IPR027417">
    <property type="entry name" value="P-loop_NTPase"/>
</dbReference>
<dbReference type="Proteomes" id="UP001258315">
    <property type="component" value="Unassembled WGS sequence"/>
</dbReference>
<accession>A0ABU3GN88</accession>
<comment type="caution">
    <text evidence="2">The sequence shown here is derived from an EMBL/GenBank/DDBJ whole genome shotgun (WGS) entry which is preliminary data.</text>
</comment>
<evidence type="ECO:0000313" key="3">
    <source>
        <dbReference type="Proteomes" id="UP001258315"/>
    </source>
</evidence>
<gene>
    <name evidence="2" type="ORF">QE417_000322</name>
</gene>
<reference evidence="3" key="1">
    <citation type="submission" date="2023-07" db="EMBL/GenBank/DDBJ databases">
        <title>Functional and genomic diversity of the sorghum phyllosphere microbiome.</title>
        <authorList>
            <person name="Shade A."/>
        </authorList>
    </citation>
    <scope>NUCLEOTIDE SEQUENCE [LARGE SCALE GENOMIC DNA]</scope>
    <source>
        <strain evidence="3">SORGH_AS_0422</strain>
    </source>
</reference>
<name>A0ABU3GN88_9SPHI</name>
<dbReference type="InterPro" id="IPR051396">
    <property type="entry name" value="Bact_Antivir_Def_Nuclease"/>
</dbReference>
<dbReference type="PANTHER" id="PTHR43581:SF2">
    <property type="entry name" value="EXCINUCLEASE ATPASE SUBUNIT"/>
    <property type="match status" value="1"/>
</dbReference>
<dbReference type="EMBL" id="JAVLVU010000001">
    <property type="protein sequence ID" value="MDT3401250.1"/>
    <property type="molecule type" value="Genomic_DNA"/>
</dbReference>
<dbReference type="SUPFAM" id="SSF52540">
    <property type="entry name" value="P-loop containing nucleoside triphosphate hydrolases"/>
    <property type="match status" value="1"/>
</dbReference>